<dbReference type="GeneID" id="104711679"/>
<dbReference type="InterPro" id="IPR001969">
    <property type="entry name" value="Aspartic_peptidase_AS"/>
</dbReference>
<reference evidence="5" key="1">
    <citation type="journal article" date="2014" name="Nat. Commun.">
        <title>The emerging biofuel crop Camelina sativa retains a highly undifferentiated hexaploid genome structure.</title>
        <authorList>
            <person name="Kagale S."/>
            <person name="Koh C."/>
            <person name="Nixon J."/>
            <person name="Bollina V."/>
            <person name="Clarke W.E."/>
            <person name="Tuteja R."/>
            <person name="Spillane C."/>
            <person name="Robinson S.J."/>
            <person name="Links M.G."/>
            <person name="Clarke C."/>
            <person name="Higgins E.E."/>
            <person name="Huebert T."/>
            <person name="Sharpe A.G."/>
            <person name="Parkin I.A."/>
        </authorList>
    </citation>
    <scope>NUCLEOTIDE SEQUENCE [LARGE SCALE GENOMIC DNA]</scope>
    <source>
        <strain evidence="5">cv. DH55</strain>
    </source>
</reference>
<evidence type="ECO:0000256" key="2">
    <source>
        <dbReference type="RuleBase" id="RU000454"/>
    </source>
</evidence>
<dbReference type="PROSITE" id="PS51767">
    <property type="entry name" value="PEPTIDASE_A1"/>
    <property type="match status" value="1"/>
</dbReference>
<protein>
    <submittedName>
        <fullName evidence="6">Aspartyl protease family protein 1-like</fullName>
    </submittedName>
</protein>
<name>A0ABM0THZ7_CAMSA</name>
<dbReference type="PROSITE" id="PS00141">
    <property type="entry name" value="ASP_PROTEASE"/>
    <property type="match status" value="1"/>
</dbReference>
<feature type="domain" description="Peptidase A1" evidence="4">
    <location>
        <begin position="179"/>
        <end position="525"/>
    </location>
</feature>
<dbReference type="RefSeq" id="XP_010426690.1">
    <property type="nucleotide sequence ID" value="XM_010428388.2"/>
</dbReference>
<dbReference type="InterPro" id="IPR033121">
    <property type="entry name" value="PEPTIDASE_A1"/>
</dbReference>
<keyword evidence="2" id="KW-0645">Protease</keyword>
<dbReference type="InterPro" id="IPR021109">
    <property type="entry name" value="Peptidase_aspartic_dom_sf"/>
</dbReference>
<feature type="compositionally biased region" description="Low complexity" evidence="3">
    <location>
        <begin position="545"/>
        <end position="558"/>
    </location>
</feature>
<keyword evidence="5" id="KW-1185">Reference proteome</keyword>
<dbReference type="Pfam" id="PF14543">
    <property type="entry name" value="TAXi_N"/>
    <property type="match status" value="1"/>
</dbReference>
<feature type="region of interest" description="Disordered" evidence="3">
    <location>
        <begin position="533"/>
        <end position="572"/>
    </location>
</feature>
<evidence type="ECO:0000256" key="1">
    <source>
        <dbReference type="ARBA" id="ARBA00007447"/>
    </source>
</evidence>
<dbReference type="Pfam" id="PF14541">
    <property type="entry name" value="TAXi_C"/>
    <property type="match status" value="1"/>
</dbReference>
<proteinExistence type="inferred from homology"/>
<evidence type="ECO:0000313" key="5">
    <source>
        <dbReference type="Proteomes" id="UP000694864"/>
    </source>
</evidence>
<evidence type="ECO:0000259" key="4">
    <source>
        <dbReference type="PROSITE" id="PS51767"/>
    </source>
</evidence>
<dbReference type="InterPro" id="IPR032799">
    <property type="entry name" value="TAXi_C"/>
</dbReference>
<keyword evidence="2" id="KW-0064">Aspartyl protease</keyword>
<comment type="similarity">
    <text evidence="1 2">Belongs to the peptidase A1 family.</text>
</comment>
<feature type="compositionally biased region" description="Pro residues" evidence="3">
    <location>
        <begin position="559"/>
        <end position="572"/>
    </location>
</feature>
<dbReference type="Proteomes" id="UP000694864">
    <property type="component" value="Chromosome 9"/>
</dbReference>
<evidence type="ECO:0000313" key="6">
    <source>
        <dbReference type="RefSeq" id="XP_010426690.1"/>
    </source>
</evidence>
<dbReference type="InterPro" id="IPR032861">
    <property type="entry name" value="TAXi_N"/>
</dbReference>
<dbReference type="InterPro" id="IPR001461">
    <property type="entry name" value="Aspartic_peptidase_A1"/>
</dbReference>
<accession>A0ABM0THZ7</accession>
<dbReference type="PANTHER" id="PTHR13683">
    <property type="entry name" value="ASPARTYL PROTEASES"/>
    <property type="match status" value="1"/>
</dbReference>
<sequence>MATTPIKQVLPQRIKSLSLSMSGTMRTSQPFDFLFGFNSSVSLHIRAEYISLSEKVTGVLFRRCFFFSRKRTSEIEVMDVARQVFVLLSVLVVYWGLERCEASGKFGFEAHHMFSDKVKQSLGLDDIVPETGSLEYFKVLAHRDRLIRGRGLASNNDETPITFDKGNLTVSIKLLGALYYANISVGTPPSSFLVALDTGSDLFWLPCNCGTTCIRDLEDVGVPQSVPLNLYTPNASTTSSNIRCSDKRCFGSRKCSSPASICPYQVSYSNSTATTGTLVQDVLHLATDDEDLKPVKANVTLGCGQKQTGLLRRNISVNGVLGLGIKDYSVPSLLAKANITANSFSMCFGRVIGIVGRISFGDKGYTDQEETPFISVAPSTAYGVNVTGVSVGRDPVDVGFFAKFDTGSSFTHLLEPAYGDLTKAFDDLVDDRRRPVDPKVPFEFCYDLSPNTTSIKFPLVEMTFVGGGKIILNNPFFTARTHEGNVMYCLGVLKSVDLKINVIGQNFLAGYRVVFDRERMILGWKPSLCFEDESVESTTPPPPEIETVAPSPTVSAPSPTSPPPVISATPPPIDPRNSTGGAARLIPLTSQLLLLLPLLALL</sequence>
<dbReference type="PRINTS" id="PR00792">
    <property type="entry name" value="PEPSIN"/>
</dbReference>
<dbReference type="Gene3D" id="2.40.70.10">
    <property type="entry name" value="Acid Proteases"/>
    <property type="match status" value="2"/>
</dbReference>
<dbReference type="PANTHER" id="PTHR13683:SF879">
    <property type="entry name" value="EUKARYOTIC ASPARTYL PROTEASE FAMILY PROTEIN"/>
    <property type="match status" value="1"/>
</dbReference>
<gene>
    <name evidence="6" type="primary">LOC104711679</name>
</gene>
<reference evidence="6" key="2">
    <citation type="submission" date="2025-08" db="UniProtKB">
        <authorList>
            <consortium name="RefSeq"/>
        </authorList>
    </citation>
    <scope>IDENTIFICATION</scope>
    <source>
        <tissue evidence="6">Leaf</tissue>
    </source>
</reference>
<organism evidence="5 6">
    <name type="scientific">Camelina sativa</name>
    <name type="common">False flax</name>
    <name type="synonym">Myagrum sativum</name>
    <dbReference type="NCBI Taxonomy" id="90675"/>
    <lineage>
        <taxon>Eukaryota</taxon>
        <taxon>Viridiplantae</taxon>
        <taxon>Streptophyta</taxon>
        <taxon>Embryophyta</taxon>
        <taxon>Tracheophyta</taxon>
        <taxon>Spermatophyta</taxon>
        <taxon>Magnoliopsida</taxon>
        <taxon>eudicotyledons</taxon>
        <taxon>Gunneridae</taxon>
        <taxon>Pentapetalae</taxon>
        <taxon>rosids</taxon>
        <taxon>malvids</taxon>
        <taxon>Brassicales</taxon>
        <taxon>Brassicaceae</taxon>
        <taxon>Camelineae</taxon>
        <taxon>Camelina</taxon>
    </lineage>
</organism>
<keyword evidence="2" id="KW-0378">Hydrolase</keyword>
<evidence type="ECO:0000256" key="3">
    <source>
        <dbReference type="SAM" id="MobiDB-lite"/>
    </source>
</evidence>
<dbReference type="SUPFAM" id="SSF50630">
    <property type="entry name" value="Acid proteases"/>
    <property type="match status" value="1"/>
</dbReference>